<evidence type="ECO:0000313" key="2">
    <source>
        <dbReference type="Proteomes" id="UP000554482"/>
    </source>
</evidence>
<dbReference type="EMBL" id="JABWDY010038404">
    <property type="protein sequence ID" value="KAF5179744.1"/>
    <property type="molecule type" value="Genomic_DNA"/>
</dbReference>
<dbReference type="Proteomes" id="UP000554482">
    <property type="component" value="Unassembled WGS sequence"/>
</dbReference>
<comment type="caution">
    <text evidence="1">The sequence shown here is derived from an EMBL/GenBank/DDBJ whole genome shotgun (WGS) entry which is preliminary data.</text>
</comment>
<protein>
    <submittedName>
        <fullName evidence="1">Uncharacterized protein</fullName>
    </submittedName>
</protein>
<feature type="non-terminal residue" evidence="1">
    <location>
        <position position="62"/>
    </location>
</feature>
<reference evidence="1 2" key="1">
    <citation type="submission" date="2020-06" db="EMBL/GenBank/DDBJ databases">
        <title>Transcriptomic and genomic resources for Thalictrum thalictroides and T. hernandezii: Facilitating candidate gene discovery in an emerging model plant lineage.</title>
        <authorList>
            <person name="Arias T."/>
            <person name="Riano-Pachon D.M."/>
            <person name="Di Stilio V.S."/>
        </authorList>
    </citation>
    <scope>NUCLEOTIDE SEQUENCE [LARGE SCALE GENOMIC DNA]</scope>
    <source>
        <strain evidence="2">cv. WT478/WT964</strain>
        <tissue evidence="1">Leaves</tissue>
    </source>
</reference>
<accession>A0A7J6V3V4</accession>
<organism evidence="1 2">
    <name type="scientific">Thalictrum thalictroides</name>
    <name type="common">Rue-anemone</name>
    <name type="synonym">Anemone thalictroides</name>
    <dbReference type="NCBI Taxonomy" id="46969"/>
    <lineage>
        <taxon>Eukaryota</taxon>
        <taxon>Viridiplantae</taxon>
        <taxon>Streptophyta</taxon>
        <taxon>Embryophyta</taxon>
        <taxon>Tracheophyta</taxon>
        <taxon>Spermatophyta</taxon>
        <taxon>Magnoliopsida</taxon>
        <taxon>Ranunculales</taxon>
        <taxon>Ranunculaceae</taxon>
        <taxon>Thalictroideae</taxon>
        <taxon>Thalictrum</taxon>
    </lineage>
</organism>
<gene>
    <name evidence="1" type="ORF">FRX31_030670</name>
</gene>
<keyword evidence="2" id="KW-1185">Reference proteome</keyword>
<sequence>MIKICKDLLANGKRLMNDSIFWKANEVEESLVSQAARVILRESLVVFCVNLIVTHSDATVIG</sequence>
<name>A0A7J6V3V4_THATH</name>
<evidence type="ECO:0000313" key="1">
    <source>
        <dbReference type="EMBL" id="KAF5179744.1"/>
    </source>
</evidence>
<dbReference type="AlphaFoldDB" id="A0A7J6V3V4"/>
<proteinExistence type="predicted"/>